<gene>
    <name evidence="3" type="ORF">DEACI_1531</name>
    <name evidence="4" type="ORF">DEACI_2394</name>
</gene>
<dbReference type="Pfam" id="PF18902">
    <property type="entry name" value="DUF5658"/>
    <property type="match status" value="1"/>
</dbReference>
<feature type="domain" description="DUF5658" evidence="2">
    <location>
        <begin position="17"/>
        <end position="105"/>
    </location>
</feature>
<evidence type="ECO:0000313" key="3">
    <source>
        <dbReference type="EMBL" id="CAA7600878.1"/>
    </source>
</evidence>
<organism evidence="3">
    <name type="scientific">Acididesulfobacillus acetoxydans</name>
    <dbReference type="NCBI Taxonomy" id="1561005"/>
    <lineage>
        <taxon>Bacteria</taxon>
        <taxon>Bacillati</taxon>
        <taxon>Bacillota</taxon>
        <taxon>Clostridia</taxon>
        <taxon>Eubacteriales</taxon>
        <taxon>Peptococcaceae</taxon>
        <taxon>Acididesulfobacillus</taxon>
    </lineage>
</organism>
<dbReference type="Proteomes" id="UP001071230">
    <property type="component" value="Unassembled WGS sequence"/>
</dbReference>
<reference evidence="3" key="2">
    <citation type="submission" date="2020-01" db="EMBL/GenBank/DDBJ databases">
        <authorList>
            <person name="Hornung B."/>
        </authorList>
    </citation>
    <scope>NUCLEOTIDE SEQUENCE</scope>
    <source>
        <strain evidence="3">PacBioINE</strain>
    </source>
</reference>
<evidence type="ECO:0000259" key="2">
    <source>
        <dbReference type="Pfam" id="PF18902"/>
    </source>
</evidence>
<dbReference type="InterPro" id="IPR043717">
    <property type="entry name" value="DUF5658"/>
</dbReference>
<accession>A0A8S0W2Q3</accession>
<sequence>MGFSPPHNRTSLLLPATLAVLTLLDGALTLWGLRLGAIEEANPLMRWLIDQNVVAFMAVKLALPVLLGVLLWRIGNRPHALVSRLVVIGVLAYGVVLVTHAQWILRGG</sequence>
<dbReference type="EMBL" id="CDGJ01000070">
    <property type="protein sequence ID" value="CEJ07922.1"/>
    <property type="molecule type" value="Genomic_DNA"/>
</dbReference>
<name>A0A8S0W2Q3_9FIRM</name>
<keyword evidence="1" id="KW-0812">Transmembrane</keyword>
<keyword evidence="5" id="KW-1185">Reference proteome</keyword>
<evidence type="ECO:0000313" key="5">
    <source>
        <dbReference type="Proteomes" id="UP001071230"/>
    </source>
</evidence>
<reference evidence="4" key="1">
    <citation type="submission" date="2014-11" db="EMBL/GenBank/DDBJ databases">
        <authorList>
            <person name="Hornung B.V."/>
        </authorList>
    </citation>
    <scope>NUCLEOTIDE SEQUENCE</scope>
    <source>
        <strain evidence="4">INE</strain>
    </source>
</reference>
<feature type="transmembrane region" description="Helical" evidence="1">
    <location>
        <begin position="85"/>
        <end position="105"/>
    </location>
</feature>
<evidence type="ECO:0000313" key="4">
    <source>
        <dbReference type="EMBL" id="CEJ07922.1"/>
    </source>
</evidence>
<feature type="transmembrane region" description="Helical" evidence="1">
    <location>
        <begin position="12"/>
        <end position="33"/>
    </location>
</feature>
<proteinExistence type="predicted"/>
<dbReference type="AlphaFoldDB" id="A0A8S0W2Q3"/>
<dbReference type="EMBL" id="LR746496">
    <property type="protein sequence ID" value="CAA7600878.1"/>
    <property type="molecule type" value="Genomic_DNA"/>
</dbReference>
<feature type="transmembrane region" description="Helical" evidence="1">
    <location>
        <begin position="53"/>
        <end position="73"/>
    </location>
</feature>
<keyword evidence="1" id="KW-1133">Transmembrane helix</keyword>
<keyword evidence="1" id="KW-0472">Membrane</keyword>
<protein>
    <recommendedName>
        <fullName evidence="2">DUF5658 domain-containing protein</fullName>
    </recommendedName>
</protein>
<dbReference type="Proteomes" id="UP000836597">
    <property type="component" value="Chromosome"/>
</dbReference>
<dbReference type="RefSeq" id="WP_240984472.1">
    <property type="nucleotide sequence ID" value="NZ_CDGJ01000070.1"/>
</dbReference>
<dbReference type="KEGG" id="aacx:DEACI_1531"/>
<evidence type="ECO:0000256" key="1">
    <source>
        <dbReference type="SAM" id="Phobius"/>
    </source>
</evidence>